<name>A0ABU5ZIP4_9BACL</name>
<dbReference type="EMBL" id="JAYJLD010000016">
    <property type="protein sequence ID" value="MEB3102379.1"/>
    <property type="molecule type" value="Genomic_DNA"/>
</dbReference>
<dbReference type="Proteomes" id="UP001310386">
    <property type="component" value="Unassembled WGS sequence"/>
</dbReference>
<dbReference type="Pfam" id="PF07833">
    <property type="entry name" value="Cu_amine_oxidN1"/>
    <property type="match status" value="1"/>
</dbReference>
<reference evidence="3" key="1">
    <citation type="submission" date="2023-12" db="EMBL/GenBank/DDBJ databases">
        <title>Fervidustalea candida gen. nov., sp. nov., a novel member of the family Paenibacillaceae isolated from a geothermal area.</title>
        <authorList>
            <person name="Li W.-J."/>
            <person name="Jiao J.-Y."/>
            <person name="Chen Y."/>
        </authorList>
    </citation>
    <scope>NUCLEOTIDE SEQUENCE</scope>
    <source>
        <strain evidence="3">SYSU GA230002</strain>
    </source>
</reference>
<dbReference type="RefSeq" id="WP_371754499.1">
    <property type="nucleotide sequence ID" value="NZ_JAYJLD010000016.1"/>
</dbReference>
<dbReference type="InterPro" id="IPR012854">
    <property type="entry name" value="Cu_amine_oxidase-like_N"/>
</dbReference>
<evidence type="ECO:0000256" key="1">
    <source>
        <dbReference type="SAM" id="SignalP"/>
    </source>
</evidence>
<feature type="domain" description="Copper amine oxidase-like N-terminal" evidence="2">
    <location>
        <begin position="49"/>
        <end position="154"/>
    </location>
</feature>
<comment type="caution">
    <text evidence="3">The sequence shown here is derived from an EMBL/GenBank/DDBJ whole genome shotgun (WGS) entry which is preliminary data.</text>
</comment>
<organism evidence="3 4">
    <name type="scientific">Ferviditalea candida</name>
    <dbReference type="NCBI Taxonomy" id="3108399"/>
    <lineage>
        <taxon>Bacteria</taxon>
        <taxon>Bacillati</taxon>
        <taxon>Bacillota</taxon>
        <taxon>Bacilli</taxon>
        <taxon>Bacillales</taxon>
        <taxon>Paenibacillaceae</taxon>
        <taxon>Ferviditalea</taxon>
    </lineage>
</organism>
<accession>A0ABU5ZIP4</accession>
<evidence type="ECO:0000313" key="4">
    <source>
        <dbReference type="Proteomes" id="UP001310386"/>
    </source>
</evidence>
<dbReference type="Gene3D" id="3.30.457.10">
    <property type="entry name" value="Copper amine oxidase-like, N-terminal domain"/>
    <property type="match status" value="1"/>
</dbReference>
<proteinExistence type="predicted"/>
<protein>
    <submittedName>
        <fullName evidence="3">Copper amine oxidase N-terminal domain-containing protein</fullName>
    </submittedName>
</protein>
<sequence length="643" mass="71660">MKKMTVVLILISLFMSMWGLTGAMAADASGKQNGAIEIRLKAGSEQVEINGQTLTVEKPFEANGTTLVPLRVITSAFGTKLSWDSKTQTIGLEYAGHSINLKIGSKAATKDTQNVQLNVAPQIKNDTTMVPIRFISENFGAKVGYDSATKEIVITGILQTEQKAVPGNINTDEGKTSIGNSYYNWSMKYPSGLETSYQSFKGDYVEFSDAAGEYSIEISVEPISEENISDSGLLQKASDQSYGGDTVLDSRIVRSGGIRYARIVSKTQQGSYFEDRAYVNSGNIYFLTFRVFKAENYKNTTKYQGYQSLLDSFKTSFDASESTLKDLSSIKNGYLIYNDDDYGLSLEIPAEWTKVGGGHSLKFSSSDDNQMISLSVSSLADGDSLAAWVNREMQRFKDTFVESYRKLGDMKSLTISGSEAKSVEFTFTMGKNWTTDETVYFTKGKYKYSLEFIYPQDSAKQADLQTIIKHVKESVSIDVNKFNPALGIIQDPNDTYDRNKRITVKNSKYHFSLEIPEYWEASGGNDETLMRYSFTGGSLNAYVITDSTMDEFIKRLEDRQALLKSTTSDFKVLENTYVPMFGLMAKKYVTEITNDGVTVTATSYLFSKDNVLYGFDLVIFKAASTPENLKRLNDAMLSFKFLN</sequence>
<feature type="signal peptide" evidence="1">
    <location>
        <begin position="1"/>
        <end position="25"/>
    </location>
</feature>
<gene>
    <name evidence="3" type="ORF">VF724_11975</name>
</gene>
<dbReference type="SUPFAM" id="SSF55383">
    <property type="entry name" value="Copper amine oxidase, domain N"/>
    <property type="match status" value="1"/>
</dbReference>
<keyword evidence="4" id="KW-1185">Reference proteome</keyword>
<evidence type="ECO:0000259" key="2">
    <source>
        <dbReference type="Pfam" id="PF07833"/>
    </source>
</evidence>
<evidence type="ECO:0000313" key="3">
    <source>
        <dbReference type="EMBL" id="MEB3102379.1"/>
    </source>
</evidence>
<dbReference type="Gene3D" id="3.40.1000.10">
    <property type="entry name" value="Mog1/PsbP, alpha/beta/alpha sandwich"/>
    <property type="match status" value="1"/>
</dbReference>
<feature type="chain" id="PRO_5045293233" evidence="1">
    <location>
        <begin position="26"/>
        <end position="643"/>
    </location>
</feature>
<keyword evidence="1" id="KW-0732">Signal</keyword>
<dbReference type="InterPro" id="IPR036582">
    <property type="entry name" value="Mao_N_sf"/>
</dbReference>